<evidence type="ECO:0000313" key="1">
    <source>
        <dbReference type="EMBL" id="KAL0308945.1"/>
    </source>
</evidence>
<accession>A0AAW2KPU6</accession>
<comment type="caution">
    <text evidence="1">The sequence shown here is derived from an EMBL/GenBank/DDBJ whole genome shotgun (WGS) entry which is preliminary data.</text>
</comment>
<proteinExistence type="predicted"/>
<name>A0AAW2KPU6_SESRA</name>
<reference evidence="1" key="2">
    <citation type="journal article" date="2024" name="Plant">
        <title>Genomic evolution and insights into agronomic trait innovations of Sesamum species.</title>
        <authorList>
            <person name="Miao H."/>
            <person name="Wang L."/>
            <person name="Qu L."/>
            <person name="Liu H."/>
            <person name="Sun Y."/>
            <person name="Le M."/>
            <person name="Wang Q."/>
            <person name="Wei S."/>
            <person name="Zheng Y."/>
            <person name="Lin W."/>
            <person name="Duan Y."/>
            <person name="Cao H."/>
            <person name="Xiong S."/>
            <person name="Wang X."/>
            <person name="Wei L."/>
            <person name="Li C."/>
            <person name="Ma Q."/>
            <person name="Ju M."/>
            <person name="Zhao R."/>
            <person name="Li G."/>
            <person name="Mu C."/>
            <person name="Tian Q."/>
            <person name="Mei H."/>
            <person name="Zhang T."/>
            <person name="Gao T."/>
            <person name="Zhang H."/>
        </authorList>
    </citation>
    <scope>NUCLEOTIDE SEQUENCE</scope>
    <source>
        <strain evidence="1">G02</strain>
    </source>
</reference>
<dbReference type="EMBL" id="JACGWJ010000027">
    <property type="protein sequence ID" value="KAL0308945.1"/>
    <property type="molecule type" value="Genomic_DNA"/>
</dbReference>
<dbReference type="AlphaFoldDB" id="A0AAW2KPU6"/>
<sequence length="59" mass="6405">MIEEFAPSILDWEVSTFKAKGKGVGRWERKKDEAESPVVSALSAPVASLGQGKGNERMV</sequence>
<reference evidence="1" key="1">
    <citation type="submission" date="2020-06" db="EMBL/GenBank/DDBJ databases">
        <authorList>
            <person name="Li T."/>
            <person name="Hu X."/>
            <person name="Zhang T."/>
            <person name="Song X."/>
            <person name="Zhang H."/>
            <person name="Dai N."/>
            <person name="Sheng W."/>
            <person name="Hou X."/>
            <person name="Wei L."/>
        </authorList>
    </citation>
    <scope>NUCLEOTIDE SEQUENCE</scope>
    <source>
        <strain evidence="1">G02</strain>
        <tissue evidence="1">Leaf</tissue>
    </source>
</reference>
<gene>
    <name evidence="1" type="ORF">Sradi_5836800</name>
</gene>
<protein>
    <submittedName>
        <fullName evidence="1">Uncharacterized protein</fullName>
    </submittedName>
</protein>
<organism evidence="1">
    <name type="scientific">Sesamum radiatum</name>
    <name type="common">Black benniseed</name>
    <dbReference type="NCBI Taxonomy" id="300843"/>
    <lineage>
        <taxon>Eukaryota</taxon>
        <taxon>Viridiplantae</taxon>
        <taxon>Streptophyta</taxon>
        <taxon>Embryophyta</taxon>
        <taxon>Tracheophyta</taxon>
        <taxon>Spermatophyta</taxon>
        <taxon>Magnoliopsida</taxon>
        <taxon>eudicotyledons</taxon>
        <taxon>Gunneridae</taxon>
        <taxon>Pentapetalae</taxon>
        <taxon>asterids</taxon>
        <taxon>lamiids</taxon>
        <taxon>Lamiales</taxon>
        <taxon>Pedaliaceae</taxon>
        <taxon>Sesamum</taxon>
    </lineage>
</organism>